<evidence type="ECO:0000256" key="7">
    <source>
        <dbReference type="ARBA" id="ARBA00023136"/>
    </source>
</evidence>
<evidence type="ECO:0000256" key="8">
    <source>
        <dbReference type="ARBA" id="ARBA00038436"/>
    </source>
</evidence>
<evidence type="ECO:0000259" key="10">
    <source>
        <dbReference type="Pfam" id="PF04290"/>
    </source>
</evidence>
<dbReference type="InterPro" id="IPR055348">
    <property type="entry name" value="DctQ"/>
</dbReference>
<dbReference type="PANTHER" id="PTHR35011:SF2">
    <property type="entry name" value="2,3-DIKETO-L-GULONATE TRAP TRANSPORTER SMALL PERMEASE PROTEIN YIAM"/>
    <property type="match status" value="1"/>
</dbReference>
<keyword evidence="3" id="KW-1003">Cell membrane</keyword>
<keyword evidence="5 9" id="KW-0812">Transmembrane</keyword>
<dbReference type="STRING" id="735517.SAMN05444272_3310"/>
<keyword evidence="7 9" id="KW-0472">Membrane</keyword>
<dbReference type="Proteomes" id="UP000186002">
    <property type="component" value="Unassembled WGS sequence"/>
</dbReference>
<feature type="transmembrane region" description="Helical" evidence="9">
    <location>
        <begin position="15"/>
        <end position="35"/>
    </location>
</feature>
<protein>
    <recommendedName>
        <fullName evidence="9">TRAP transporter small permease protein</fullName>
    </recommendedName>
</protein>
<feature type="transmembrane region" description="Helical" evidence="9">
    <location>
        <begin position="47"/>
        <end position="64"/>
    </location>
</feature>
<evidence type="ECO:0000256" key="3">
    <source>
        <dbReference type="ARBA" id="ARBA00022475"/>
    </source>
</evidence>
<proteinExistence type="inferred from homology"/>
<dbReference type="GO" id="GO:0022857">
    <property type="term" value="F:transmembrane transporter activity"/>
    <property type="evidence" value="ECO:0007669"/>
    <property type="project" value="UniProtKB-UniRule"/>
</dbReference>
<evidence type="ECO:0000256" key="5">
    <source>
        <dbReference type="ARBA" id="ARBA00022692"/>
    </source>
</evidence>
<feature type="domain" description="Tripartite ATP-independent periplasmic transporters DctQ component" evidence="10">
    <location>
        <begin position="23"/>
        <end position="180"/>
    </location>
</feature>
<evidence type="ECO:0000313" key="11">
    <source>
        <dbReference type="EMBL" id="SHM87247.1"/>
    </source>
</evidence>
<keyword evidence="2 9" id="KW-0813">Transport</keyword>
<evidence type="ECO:0000256" key="6">
    <source>
        <dbReference type="ARBA" id="ARBA00022989"/>
    </source>
</evidence>
<comment type="function">
    <text evidence="9">Part of the tripartite ATP-independent periplasmic (TRAP) transport system.</text>
</comment>
<evidence type="ECO:0000256" key="1">
    <source>
        <dbReference type="ARBA" id="ARBA00004429"/>
    </source>
</evidence>
<evidence type="ECO:0000256" key="4">
    <source>
        <dbReference type="ARBA" id="ARBA00022519"/>
    </source>
</evidence>
<keyword evidence="12" id="KW-1185">Reference proteome</keyword>
<feature type="transmembrane region" description="Helical" evidence="9">
    <location>
        <begin position="155"/>
        <end position="177"/>
    </location>
</feature>
<name>A0A1M7M974_9HYPH</name>
<evidence type="ECO:0000256" key="9">
    <source>
        <dbReference type="RuleBase" id="RU369079"/>
    </source>
</evidence>
<comment type="similarity">
    <text evidence="8 9">Belongs to the TRAP transporter small permease family.</text>
</comment>
<comment type="subcellular location">
    <subcellularLocation>
        <location evidence="1 9">Cell inner membrane</location>
        <topology evidence="1 9">Multi-pass membrane protein</topology>
    </subcellularLocation>
</comment>
<dbReference type="OrthoDB" id="7843639at2"/>
<sequence>MQRLDNWVTRFEEGVIAFLLAAMTLVTFTQVVARYGFNSGWTGALELTRILFAWLILFGMSYGVKIGSHLGVDAVIRLFPKPLFRIAAVFGALCGVAYAVILLKADWLHVFGIDAKGGAIDYWQKMFKIGIGLDDLRYPEWVQEAFGTKERVQRWIAYIILPVGLALFAFRCLQATWHILTGQREMMIAAHEAEELVAENKDVLKD</sequence>
<dbReference type="RefSeq" id="WP_073014458.1">
    <property type="nucleotide sequence ID" value="NZ_FRBW01000004.1"/>
</dbReference>
<feature type="transmembrane region" description="Helical" evidence="9">
    <location>
        <begin position="84"/>
        <end position="103"/>
    </location>
</feature>
<keyword evidence="6 9" id="KW-1133">Transmembrane helix</keyword>
<dbReference type="GO" id="GO:0005886">
    <property type="term" value="C:plasma membrane"/>
    <property type="evidence" value="ECO:0007669"/>
    <property type="project" value="UniProtKB-SubCell"/>
</dbReference>
<evidence type="ECO:0000313" key="12">
    <source>
        <dbReference type="Proteomes" id="UP000186002"/>
    </source>
</evidence>
<dbReference type="AlphaFoldDB" id="A0A1M7M974"/>
<evidence type="ECO:0000256" key="2">
    <source>
        <dbReference type="ARBA" id="ARBA00022448"/>
    </source>
</evidence>
<comment type="subunit">
    <text evidence="9">The complex comprises the extracytoplasmic solute receptor protein and the two transmembrane proteins.</text>
</comment>
<accession>A0A1M7M974</accession>
<gene>
    <name evidence="11" type="ORF">SAMN05444272_3310</name>
</gene>
<organism evidence="11 12">
    <name type="scientific">Roseibium suaedae</name>
    <dbReference type="NCBI Taxonomy" id="735517"/>
    <lineage>
        <taxon>Bacteria</taxon>
        <taxon>Pseudomonadati</taxon>
        <taxon>Pseudomonadota</taxon>
        <taxon>Alphaproteobacteria</taxon>
        <taxon>Hyphomicrobiales</taxon>
        <taxon>Stappiaceae</taxon>
        <taxon>Roseibium</taxon>
    </lineage>
</organism>
<dbReference type="PANTHER" id="PTHR35011">
    <property type="entry name" value="2,3-DIKETO-L-GULONATE TRAP TRANSPORTER SMALL PERMEASE PROTEIN YIAM"/>
    <property type="match status" value="1"/>
</dbReference>
<dbReference type="EMBL" id="FRBW01000004">
    <property type="protein sequence ID" value="SHM87247.1"/>
    <property type="molecule type" value="Genomic_DNA"/>
</dbReference>
<dbReference type="GO" id="GO:0015740">
    <property type="term" value="P:C4-dicarboxylate transport"/>
    <property type="evidence" value="ECO:0007669"/>
    <property type="project" value="TreeGrafter"/>
</dbReference>
<reference evidence="11 12" key="1">
    <citation type="submission" date="2016-11" db="EMBL/GenBank/DDBJ databases">
        <authorList>
            <person name="Jaros S."/>
            <person name="Januszkiewicz K."/>
            <person name="Wedrychowicz H."/>
        </authorList>
    </citation>
    <scope>NUCLEOTIDE SEQUENCE [LARGE SCALE GENOMIC DNA]</scope>
    <source>
        <strain evidence="11 12">DSM 22153</strain>
    </source>
</reference>
<dbReference type="Pfam" id="PF04290">
    <property type="entry name" value="DctQ"/>
    <property type="match status" value="1"/>
</dbReference>
<dbReference type="InterPro" id="IPR007387">
    <property type="entry name" value="TRAP_DctQ"/>
</dbReference>
<keyword evidence="4 9" id="KW-0997">Cell inner membrane</keyword>